<organism evidence="2">
    <name type="scientific">marine metagenome</name>
    <dbReference type="NCBI Taxonomy" id="408172"/>
    <lineage>
        <taxon>unclassified sequences</taxon>
        <taxon>metagenomes</taxon>
        <taxon>ecological metagenomes</taxon>
    </lineage>
</organism>
<reference evidence="2" key="1">
    <citation type="submission" date="2018-05" db="EMBL/GenBank/DDBJ databases">
        <authorList>
            <person name="Lanie J.A."/>
            <person name="Ng W.-L."/>
            <person name="Kazmierczak K.M."/>
            <person name="Andrzejewski T.M."/>
            <person name="Davidsen T.M."/>
            <person name="Wayne K.J."/>
            <person name="Tettelin H."/>
            <person name="Glass J.I."/>
            <person name="Rusch D."/>
            <person name="Podicherti R."/>
            <person name="Tsui H.-C.T."/>
            <person name="Winkler M.E."/>
        </authorList>
    </citation>
    <scope>NUCLEOTIDE SEQUENCE</scope>
</reference>
<dbReference type="Gene3D" id="3.30.70.1230">
    <property type="entry name" value="Nucleotide cyclase"/>
    <property type="match status" value="1"/>
</dbReference>
<protein>
    <recommendedName>
        <fullName evidence="3">Guanylate cyclase domain-containing protein</fullName>
    </recommendedName>
</protein>
<name>A0A382V7F8_9ZZZZ</name>
<dbReference type="EMBL" id="UINC01149411">
    <property type="protein sequence ID" value="SVD41871.1"/>
    <property type="molecule type" value="Genomic_DNA"/>
</dbReference>
<proteinExistence type="predicted"/>
<feature type="non-terminal residue" evidence="2">
    <location>
        <position position="146"/>
    </location>
</feature>
<gene>
    <name evidence="2" type="ORF">METZ01_LOCUS394725</name>
</gene>
<evidence type="ECO:0000313" key="2">
    <source>
        <dbReference type="EMBL" id="SVD41871.1"/>
    </source>
</evidence>
<dbReference type="SUPFAM" id="SSF55073">
    <property type="entry name" value="Nucleotide cyclase"/>
    <property type="match status" value="1"/>
</dbReference>
<evidence type="ECO:0000256" key="1">
    <source>
        <dbReference type="SAM" id="MobiDB-lite"/>
    </source>
</evidence>
<feature type="region of interest" description="Disordered" evidence="1">
    <location>
        <begin position="36"/>
        <end position="77"/>
    </location>
</feature>
<dbReference type="InterPro" id="IPR029787">
    <property type="entry name" value="Nucleotide_cyclase"/>
</dbReference>
<accession>A0A382V7F8</accession>
<evidence type="ECO:0008006" key="3">
    <source>
        <dbReference type="Google" id="ProtNLM"/>
    </source>
</evidence>
<sequence>MPAERIQRQIDRLLDEADEAIASQDWTTVGNRARSALQLDPENQDAMSYLAAAERDQHPESPQPVAEHSAAPHVDEPAFEVDNSRARLEQYIPKTLLAKLEGTRNDVASSERRVVTMLFCDVTGSTAAAENLDPEEWAEIMNGAFE</sequence>
<dbReference type="AlphaFoldDB" id="A0A382V7F8"/>